<reference evidence="1" key="1">
    <citation type="submission" date="2021-06" db="EMBL/GenBank/DDBJ databases">
        <authorList>
            <person name="Kallberg Y."/>
            <person name="Tangrot J."/>
            <person name="Rosling A."/>
        </authorList>
    </citation>
    <scope>NUCLEOTIDE SEQUENCE</scope>
    <source>
        <strain evidence="1">CL356</strain>
    </source>
</reference>
<name>A0ACA9LED5_9GLOM</name>
<keyword evidence="2" id="KW-1185">Reference proteome</keyword>
<proteinExistence type="predicted"/>
<protein>
    <submittedName>
        <fullName evidence="1">17327_t:CDS:1</fullName>
    </submittedName>
</protein>
<evidence type="ECO:0000313" key="1">
    <source>
        <dbReference type="EMBL" id="CAG8521752.1"/>
    </source>
</evidence>
<accession>A0ACA9LED5</accession>
<sequence length="129" mass="14503">MPTFQWVFTGGPAARPQNNMAASSKYCSMFSFPKAVCRAKLLDTPPGGYAILHEIKKMFSSGKKVMVKLERLRGPLRFPLDENGFGLVHTHNQIPIIMHTRLWIGIETSNSLGQLNKILIRVIKAIEHD</sequence>
<dbReference type="Proteomes" id="UP000789525">
    <property type="component" value="Unassembled WGS sequence"/>
</dbReference>
<organism evidence="1 2">
    <name type="scientific">Acaulospora colombiana</name>
    <dbReference type="NCBI Taxonomy" id="27376"/>
    <lineage>
        <taxon>Eukaryota</taxon>
        <taxon>Fungi</taxon>
        <taxon>Fungi incertae sedis</taxon>
        <taxon>Mucoromycota</taxon>
        <taxon>Glomeromycotina</taxon>
        <taxon>Glomeromycetes</taxon>
        <taxon>Diversisporales</taxon>
        <taxon>Acaulosporaceae</taxon>
        <taxon>Acaulospora</taxon>
    </lineage>
</organism>
<gene>
    <name evidence="1" type="ORF">ACOLOM_LOCUS3689</name>
</gene>
<dbReference type="EMBL" id="CAJVPT010005587">
    <property type="protein sequence ID" value="CAG8521752.1"/>
    <property type="molecule type" value="Genomic_DNA"/>
</dbReference>
<comment type="caution">
    <text evidence="1">The sequence shown here is derived from an EMBL/GenBank/DDBJ whole genome shotgun (WGS) entry which is preliminary data.</text>
</comment>
<evidence type="ECO:0000313" key="2">
    <source>
        <dbReference type="Proteomes" id="UP000789525"/>
    </source>
</evidence>